<name>A0A368JES2_9BACT</name>
<proteinExistence type="predicted"/>
<comment type="caution">
    <text evidence="2">The sequence shown here is derived from an EMBL/GenBank/DDBJ whole genome shotgun (WGS) entry which is preliminary data.</text>
</comment>
<gene>
    <name evidence="2" type="ORF">DUE52_31100</name>
</gene>
<dbReference type="InterPro" id="IPR043714">
    <property type="entry name" value="DUF5655"/>
</dbReference>
<dbReference type="InterPro" id="IPR011856">
    <property type="entry name" value="tRNA_endonuc-like_dom_sf"/>
</dbReference>
<protein>
    <recommendedName>
        <fullName evidence="1">DUF5655 domain-containing protein</fullName>
    </recommendedName>
</protein>
<keyword evidence="3" id="KW-1185">Reference proteome</keyword>
<feature type="domain" description="DUF5655" evidence="1">
    <location>
        <begin position="191"/>
        <end position="299"/>
    </location>
</feature>
<evidence type="ECO:0000313" key="3">
    <source>
        <dbReference type="Proteomes" id="UP000253383"/>
    </source>
</evidence>
<dbReference type="Gene3D" id="3.40.1350.10">
    <property type="match status" value="1"/>
</dbReference>
<accession>A0A368JES2</accession>
<dbReference type="GO" id="GO:0003676">
    <property type="term" value="F:nucleic acid binding"/>
    <property type="evidence" value="ECO:0007669"/>
    <property type="project" value="InterPro"/>
</dbReference>
<dbReference type="Proteomes" id="UP000253383">
    <property type="component" value="Unassembled WGS sequence"/>
</dbReference>
<organism evidence="2 3">
    <name type="scientific">Larkinella punicea</name>
    <dbReference type="NCBI Taxonomy" id="2315727"/>
    <lineage>
        <taxon>Bacteria</taxon>
        <taxon>Pseudomonadati</taxon>
        <taxon>Bacteroidota</taxon>
        <taxon>Cytophagia</taxon>
        <taxon>Cytophagales</taxon>
        <taxon>Spirosomataceae</taxon>
        <taxon>Larkinella</taxon>
    </lineage>
</organism>
<dbReference type="EMBL" id="QOWE01000040">
    <property type="protein sequence ID" value="RCR65576.1"/>
    <property type="molecule type" value="Genomic_DNA"/>
</dbReference>
<dbReference type="RefSeq" id="WP_114410043.1">
    <property type="nucleotide sequence ID" value="NZ_QOWE01000040.1"/>
</dbReference>
<sequence length="305" mass="35718">MPLFKIGHQLEHIKEVSFKFEREIQRITEQNLQILLRLNFIRSEFALNNFRIDTLAFDPETKAFVIIEYKRDKTFSVIDQGYAYLSLMLNNKADFILEYNESQNQSLKRLDVDWTQSKVIFVAPFFTTYQREAINFKDLPIELWEVKKFENDTISFEQLQKASAKESIKTISRSDDTVEAVSKEVKVYTEQDHLQKVDSETRELFENVKDRLLNMDDNITVHPKKQTIGFKVDNNIFCDVVLQGKGLKIYLNLKIGDLQDQKNVTRDVSNVGHWGNGAYEIKLTDLEDIDYILSLLKQSVRKNKA</sequence>
<dbReference type="OrthoDB" id="9798761at2"/>
<dbReference type="Pfam" id="PF18899">
    <property type="entry name" value="DUF5655"/>
    <property type="match status" value="1"/>
</dbReference>
<reference evidence="2 3" key="1">
    <citation type="submission" date="2018-07" db="EMBL/GenBank/DDBJ databases">
        <title>Genome analysis of Larkinella rosea.</title>
        <authorList>
            <person name="Zhou Z."/>
            <person name="Wang G."/>
        </authorList>
    </citation>
    <scope>NUCLEOTIDE SEQUENCE [LARGE SCALE GENOMIC DNA]</scope>
    <source>
        <strain evidence="3">zzj9</strain>
    </source>
</reference>
<dbReference type="AlphaFoldDB" id="A0A368JES2"/>
<evidence type="ECO:0000313" key="2">
    <source>
        <dbReference type="EMBL" id="RCR65576.1"/>
    </source>
</evidence>
<evidence type="ECO:0000259" key="1">
    <source>
        <dbReference type="Pfam" id="PF18899"/>
    </source>
</evidence>